<evidence type="ECO:0000256" key="5">
    <source>
        <dbReference type="ARBA" id="ARBA00022516"/>
    </source>
</evidence>
<dbReference type="Pfam" id="PF00288">
    <property type="entry name" value="GHMP_kinases_N"/>
    <property type="match status" value="1"/>
</dbReference>
<comment type="subcellular location">
    <subcellularLocation>
        <location evidence="1">Cytoplasm</location>
    </subcellularLocation>
</comment>
<keyword evidence="7" id="KW-0547">Nucleotide-binding</keyword>
<organism evidence="14 15">
    <name type="scientific">Candidatus Trichorickettsia mobilis</name>
    <dbReference type="NCBI Taxonomy" id="1346319"/>
    <lineage>
        <taxon>Bacteria</taxon>
        <taxon>Pseudomonadati</taxon>
        <taxon>Pseudomonadota</taxon>
        <taxon>Alphaproteobacteria</taxon>
        <taxon>Rickettsiales</taxon>
        <taxon>Rickettsiaceae</taxon>
        <taxon>Rickettsieae</taxon>
        <taxon>Candidatus Trichorickettsia</taxon>
    </lineage>
</organism>
<dbReference type="InterPro" id="IPR020568">
    <property type="entry name" value="Ribosomal_Su5_D2-typ_SF"/>
</dbReference>
<evidence type="ECO:0000256" key="1">
    <source>
        <dbReference type="ARBA" id="ARBA00004496"/>
    </source>
</evidence>
<evidence type="ECO:0000256" key="10">
    <source>
        <dbReference type="ARBA" id="ARBA00022842"/>
    </source>
</evidence>
<evidence type="ECO:0000256" key="3">
    <source>
        <dbReference type="ARBA" id="ARBA00012103"/>
    </source>
</evidence>
<dbReference type="SUPFAM" id="SSF55060">
    <property type="entry name" value="GHMP Kinase, C-terminal domain"/>
    <property type="match status" value="1"/>
</dbReference>
<evidence type="ECO:0000256" key="6">
    <source>
        <dbReference type="ARBA" id="ARBA00022679"/>
    </source>
</evidence>
<evidence type="ECO:0000256" key="4">
    <source>
        <dbReference type="ARBA" id="ARBA00022490"/>
    </source>
</evidence>
<dbReference type="Gene3D" id="3.30.230.10">
    <property type="match status" value="1"/>
</dbReference>
<keyword evidence="10" id="KW-0460">Magnesium</keyword>
<accession>A0ABZ0UW72</accession>
<keyword evidence="11" id="KW-0443">Lipid metabolism</keyword>
<keyword evidence="4" id="KW-0963">Cytoplasm</keyword>
<keyword evidence="8 14" id="KW-0418">Kinase</keyword>
<evidence type="ECO:0000259" key="13">
    <source>
        <dbReference type="Pfam" id="PF00288"/>
    </source>
</evidence>
<dbReference type="InterPro" id="IPR036554">
    <property type="entry name" value="GHMP_kinase_C_sf"/>
</dbReference>
<feature type="domain" description="GHMP kinase N-terminal" evidence="13">
    <location>
        <begin position="102"/>
        <end position="185"/>
    </location>
</feature>
<comment type="pathway">
    <text evidence="12">Isoprenoid biosynthesis; isopentenyl diphosphate biosynthesis via mevalonate pathway; isopentenyl diphosphate from (R)-mevalonate: step 1/3.</text>
</comment>
<keyword evidence="5" id="KW-0444">Lipid biosynthesis</keyword>
<dbReference type="NCBIfam" id="TIGR00549">
    <property type="entry name" value="mevalon_kin"/>
    <property type="match status" value="1"/>
</dbReference>
<dbReference type="PANTHER" id="PTHR43290:SF2">
    <property type="entry name" value="MEVALONATE KINASE"/>
    <property type="match status" value="1"/>
</dbReference>
<dbReference type="InterPro" id="IPR006205">
    <property type="entry name" value="Mev_gal_kin"/>
</dbReference>
<evidence type="ECO:0000313" key="14">
    <source>
        <dbReference type="EMBL" id="WPY01347.1"/>
    </source>
</evidence>
<proteinExistence type="inferred from homology"/>
<evidence type="ECO:0000313" key="15">
    <source>
        <dbReference type="Proteomes" id="UP001326613"/>
    </source>
</evidence>
<dbReference type="PROSITE" id="PS00627">
    <property type="entry name" value="GHMP_KINASES_ATP"/>
    <property type="match status" value="1"/>
</dbReference>
<dbReference type="RefSeq" id="WP_323738124.1">
    <property type="nucleotide sequence ID" value="NZ_CP112932.1"/>
</dbReference>
<dbReference type="Gene3D" id="3.30.70.890">
    <property type="entry name" value="GHMP kinase, C-terminal domain"/>
    <property type="match status" value="1"/>
</dbReference>
<evidence type="ECO:0000256" key="9">
    <source>
        <dbReference type="ARBA" id="ARBA00022840"/>
    </source>
</evidence>
<comment type="similarity">
    <text evidence="2">Belongs to the GHMP kinase family. Mevalonate kinase subfamily.</text>
</comment>
<reference evidence="14 15" key="1">
    <citation type="submission" date="2022-10" db="EMBL/GenBank/DDBJ databases">
        <title>Host association and intracellularity evolved multiple times independently in the Rickettsiales.</title>
        <authorList>
            <person name="Castelli M."/>
            <person name="Nardi T."/>
            <person name="Gammuto L."/>
            <person name="Bellinzona G."/>
            <person name="Sabaneyeva E."/>
            <person name="Potekhin A."/>
            <person name="Serra V."/>
            <person name="Petroni G."/>
            <person name="Sassera D."/>
        </authorList>
    </citation>
    <scope>NUCLEOTIDE SEQUENCE [LARGE SCALE GENOMIC DNA]</scope>
    <source>
        <strain evidence="14 15">Kr 154-4</strain>
    </source>
</reference>
<evidence type="ECO:0000256" key="8">
    <source>
        <dbReference type="ARBA" id="ARBA00022777"/>
    </source>
</evidence>
<dbReference type="GO" id="GO:0016301">
    <property type="term" value="F:kinase activity"/>
    <property type="evidence" value="ECO:0007669"/>
    <property type="project" value="UniProtKB-KW"/>
</dbReference>
<evidence type="ECO:0000256" key="11">
    <source>
        <dbReference type="ARBA" id="ARBA00023098"/>
    </source>
</evidence>
<evidence type="ECO:0000256" key="12">
    <source>
        <dbReference type="ARBA" id="ARBA00029438"/>
    </source>
</evidence>
<dbReference type="InterPro" id="IPR006204">
    <property type="entry name" value="GHMP_kinase_N_dom"/>
</dbReference>
<dbReference type="PRINTS" id="PR00959">
    <property type="entry name" value="MEVGALKINASE"/>
</dbReference>
<dbReference type="PANTHER" id="PTHR43290">
    <property type="entry name" value="MEVALONATE KINASE"/>
    <property type="match status" value="1"/>
</dbReference>
<evidence type="ECO:0000256" key="7">
    <source>
        <dbReference type="ARBA" id="ARBA00022741"/>
    </source>
</evidence>
<keyword evidence="9" id="KW-0067">ATP-binding</keyword>
<dbReference type="SUPFAM" id="SSF54211">
    <property type="entry name" value="Ribosomal protein S5 domain 2-like"/>
    <property type="match status" value="1"/>
</dbReference>
<gene>
    <name evidence="14" type="ORF">Trichorick_01257</name>
</gene>
<dbReference type="Proteomes" id="UP001326613">
    <property type="component" value="Chromosome"/>
</dbReference>
<keyword evidence="6" id="KW-0808">Transferase</keyword>
<dbReference type="InterPro" id="IPR006203">
    <property type="entry name" value="GHMP_knse_ATP-bd_CS"/>
</dbReference>
<sequence length="338" mass="36774">MRKQIVARAPAKLILSGEHAVVYGKPALAMAINRYTESTIISSLSPTILFNCLNLNHVQSLTVCALKALKQRVQDKYNAFLEDGSGIREVIKMPFELLQYTVIHLLETLDISIAKGLKIRASSDIPIGCGMGSSAALIMSTLYALVSFFKLEIDHIHFLALGRKLENLQHGYSSGLDIHVAMTGGCVKFEEGRISNRIAPNIPMAIVQTGTPNTTTGQCVSFVANIFKNSSIDEDFKAVTETFDEALNYNNLAMIQNSIKLNHRLLAKIGVVPPRIQDFINTVEKNGGAAKICGAGAIEGDKAGVVLIVSERDLSSIAKDYGYVFEQVQVEHNGAHTL</sequence>
<evidence type="ECO:0000256" key="2">
    <source>
        <dbReference type="ARBA" id="ARBA00006495"/>
    </source>
</evidence>
<dbReference type="InterPro" id="IPR014721">
    <property type="entry name" value="Ribsml_uS5_D2-typ_fold_subgr"/>
</dbReference>
<dbReference type="EMBL" id="CP112932">
    <property type="protein sequence ID" value="WPY01347.1"/>
    <property type="molecule type" value="Genomic_DNA"/>
</dbReference>
<name>A0ABZ0UW72_9RICK</name>
<dbReference type="EC" id="2.7.1.36" evidence="3"/>
<protein>
    <recommendedName>
        <fullName evidence="3">mevalonate kinase</fullName>
        <ecNumber evidence="3">2.7.1.36</ecNumber>
    </recommendedName>
</protein>
<keyword evidence="15" id="KW-1185">Reference proteome</keyword>